<sequence>MTNFNVSRSSGVQYKSFSLTSKASAPDWERTPHKGMERPSEAEFNAKIDELAKGLAEARLQNDSIQYENLSLEGDKLRAQYISAVSPDRKSMVKDAAEMMKQAKTGRTDPDASMNLIDYLNKKDGIEVVHSGSDLQPDTFELKESKMGQVVMGYASGNWYHVNTPQEQAMQQTFLSRLNKTEDQYYRQYVNGDRQERSGHKNIDYTI</sequence>
<dbReference type="AlphaFoldDB" id="A0A2S6HS46"/>
<dbReference type="Proteomes" id="UP000237749">
    <property type="component" value="Unassembled WGS sequence"/>
</dbReference>
<dbReference type="RefSeq" id="WP_104437205.1">
    <property type="nucleotide sequence ID" value="NZ_PTJA01000006.1"/>
</dbReference>
<dbReference type="OrthoDB" id="1957063at2"/>
<gene>
    <name evidence="2" type="ORF">BXY41_10695</name>
</gene>
<keyword evidence="3" id="KW-1185">Reference proteome</keyword>
<proteinExistence type="predicted"/>
<feature type="region of interest" description="Disordered" evidence="1">
    <location>
        <begin position="20"/>
        <end position="41"/>
    </location>
</feature>
<reference evidence="2 3" key="1">
    <citation type="submission" date="2018-02" db="EMBL/GenBank/DDBJ databases">
        <title>Genomic Encyclopedia of Archaeal and Bacterial Type Strains, Phase II (KMG-II): from individual species to whole genera.</title>
        <authorList>
            <person name="Goeker M."/>
        </authorList>
    </citation>
    <scope>NUCLEOTIDE SEQUENCE [LARGE SCALE GENOMIC DNA]</scope>
    <source>
        <strain evidence="2 3">DSM 3808</strain>
    </source>
</reference>
<evidence type="ECO:0000256" key="1">
    <source>
        <dbReference type="SAM" id="MobiDB-lite"/>
    </source>
</evidence>
<dbReference type="EMBL" id="PTJA01000006">
    <property type="protein sequence ID" value="PPK80505.1"/>
    <property type="molecule type" value="Genomic_DNA"/>
</dbReference>
<organism evidence="2 3">
    <name type="scientific">Lacrimispora xylanisolvens</name>
    <dbReference type="NCBI Taxonomy" id="384636"/>
    <lineage>
        <taxon>Bacteria</taxon>
        <taxon>Bacillati</taxon>
        <taxon>Bacillota</taxon>
        <taxon>Clostridia</taxon>
        <taxon>Lachnospirales</taxon>
        <taxon>Lachnospiraceae</taxon>
        <taxon>Lacrimispora</taxon>
    </lineage>
</organism>
<comment type="caution">
    <text evidence="2">The sequence shown here is derived from an EMBL/GenBank/DDBJ whole genome shotgun (WGS) entry which is preliminary data.</text>
</comment>
<evidence type="ECO:0000313" key="2">
    <source>
        <dbReference type="EMBL" id="PPK80505.1"/>
    </source>
</evidence>
<feature type="compositionally biased region" description="Basic and acidic residues" evidence="1">
    <location>
        <begin position="27"/>
        <end position="41"/>
    </location>
</feature>
<name>A0A2S6HS46_9FIRM</name>
<accession>A0A2S6HS46</accession>
<protein>
    <submittedName>
        <fullName evidence="2">Uncharacterized protein</fullName>
    </submittedName>
</protein>
<evidence type="ECO:0000313" key="3">
    <source>
        <dbReference type="Proteomes" id="UP000237749"/>
    </source>
</evidence>